<accession>A0A251V6X2</accession>
<dbReference type="AlphaFoldDB" id="A0A251V6X2"/>
<dbReference type="EMBL" id="MNCJ02000318">
    <property type="protein sequence ID" value="KAF5813964.1"/>
    <property type="molecule type" value="Genomic_DNA"/>
</dbReference>
<protein>
    <submittedName>
        <fullName evidence="2">Uncharacterized protein</fullName>
    </submittedName>
</protein>
<evidence type="ECO:0000313" key="2">
    <source>
        <dbReference type="EMBL" id="OTG31174.1"/>
    </source>
</evidence>
<evidence type="ECO:0000313" key="1">
    <source>
        <dbReference type="EMBL" id="KAF5813964.1"/>
    </source>
</evidence>
<proteinExistence type="predicted"/>
<name>A0A251V6X2_HELAN</name>
<reference evidence="1 3" key="1">
    <citation type="journal article" date="2017" name="Nature">
        <title>The sunflower genome provides insights into oil metabolism, flowering and Asterid evolution.</title>
        <authorList>
            <person name="Badouin H."/>
            <person name="Gouzy J."/>
            <person name="Grassa C.J."/>
            <person name="Murat F."/>
            <person name="Staton S.E."/>
            <person name="Cottret L."/>
            <person name="Lelandais-Briere C."/>
            <person name="Owens G.L."/>
            <person name="Carrere S."/>
            <person name="Mayjonade B."/>
            <person name="Legrand L."/>
            <person name="Gill N."/>
            <person name="Kane N.C."/>
            <person name="Bowers J.E."/>
            <person name="Hubner S."/>
            <person name="Bellec A."/>
            <person name="Berard A."/>
            <person name="Berges H."/>
            <person name="Blanchet N."/>
            <person name="Boniface M.C."/>
            <person name="Brunel D."/>
            <person name="Catrice O."/>
            <person name="Chaidir N."/>
            <person name="Claudel C."/>
            <person name="Donnadieu C."/>
            <person name="Faraut T."/>
            <person name="Fievet G."/>
            <person name="Helmstetter N."/>
            <person name="King M."/>
            <person name="Knapp S.J."/>
            <person name="Lai Z."/>
            <person name="Le Paslier M.C."/>
            <person name="Lippi Y."/>
            <person name="Lorenzon L."/>
            <person name="Mandel J.R."/>
            <person name="Marage G."/>
            <person name="Marchand G."/>
            <person name="Marquand E."/>
            <person name="Bret-Mestries E."/>
            <person name="Morien E."/>
            <person name="Nambeesan S."/>
            <person name="Nguyen T."/>
            <person name="Pegot-Espagnet P."/>
            <person name="Pouilly N."/>
            <person name="Raftis F."/>
            <person name="Sallet E."/>
            <person name="Schiex T."/>
            <person name="Thomas J."/>
            <person name="Vandecasteele C."/>
            <person name="Vares D."/>
            <person name="Vear F."/>
            <person name="Vautrin S."/>
            <person name="Crespi M."/>
            <person name="Mangin B."/>
            <person name="Burke J.M."/>
            <person name="Salse J."/>
            <person name="Munos S."/>
            <person name="Vincourt P."/>
            <person name="Rieseberg L.H."/>
            <person name="Langlade N.B."/>
        </authorList>
    </citation>
    <scope>NUCLEOTIDE SEQUENCE [LARGE SCALE GENOMIC DNA]</scope>
    <source>
        <strain evidence="3">cv. SF193</strain>
        <tissue evidence="1">Leaves</tissue>
    </source>
</reference>
<reference evidence="1" key="3">
    <citation type="submission" date="2020-06" db="EMBL/GenBank/DDBJ databases">
        <title>Helianthus annuus Genome sequencing and assembly Release 2.</title>
        <authorList>
            <person name="Gouzy J."/>
            <person name="Langlade N."/>
            <person name="Munos S."/>
        </authorList>
    </citation>
    <scope>NUCLEOTIDE SEQUENCE</scope>
    <source>
        <tissue evidence="1">Leaves</tissue>
    </source>
</reference>
<organism evidence="2 3">
    <name type="scientific">Helianthus annuus</name>
    <name type="common">Common sunflower</name>
    <dbReference type="NCBI Taxonomy" id="4232"/>
    <lineage>
        <taxon>Eukaryota</taxon>
        <taxon>Viridiplantae</taxon>
        <taxon>Streptophyta</taxon>
        <taxon>Embryophyta</taxon>
        <taxon>Tracheophyta</taxon>
        <taxon>Spermatophyta</taxon>
        <taxon>Magnoliopsida</taxon>
        <taxon>eudicotyledons</taxon>
        <taxon>Gunneridae</taxon>
        <taxon>Pentapetalae</taxon>
        <taxon>asterids</taxon>
        <taxon>campanulids</taxon>
        <taxon>Asterales</taxon>
        <taxon>Asteraceae</taxon>
        <taxon>Asteroideae</taxon>
        <taxon>Heliantheae alliance</taxon>
        <taxon>Heliantheae</taxon>
        <taxon>Helianthus</taxon>
    </lineage>
</organism>
<keyword evidence="3" id="KW-1185">Reference proteome</keyword>
<dbReference type="InParanoid" id="A0A251V6X2"/>
<gene>
    <name evidence="2" type="ORF">HannXRQ_Chr03g0072601</name>
    <name evidence="1" type="ORF">HanXRQr2_Chr03g0105001</name>
</gene>
<reference evidence="2" key="2">
    <citation type="submission" date="2017-02" db="EMBL/GenBank/DDBJ databases">
        <title>Sunflower complete genome.</title>
        <authorList>
            <person name="Langlade N."/>
            <person name="Munos S."/>
        </authorList>
    </citation>
    <scope>NUCLEOTIDE SEQUENCE [LARGE SCALE GENOMIC DNA]</scope>
    <source>
        <tissue evidence="2">Leaves</tissue>
    </source>
</reference>
<dbReference type="Proteomes" id="UP000215914">
    <property type="component" value="Chromosome 3"/>
</dbReference>
<dbReference type="EMBL" id="CM007892">
    <property type="protein sequence ID" value="OTG31174.1"/>
    <property type="molecule type" value="Genomic_DNA"/>
</dbReference>
<sequence length="54" mass="6101">MTGNAAWRRRDGLLVTANRRRRSVFGNGHCAFITTVGNGKWHGYCPKELNLGRK</sequence>
<evidence type="ECO:0000313" key="3">
    <source>
        <dbReference type="Proteomes" id="UP000215914"/>
    </source>
</evidence>
<dbReference type="Gramene" id="mRNA:HanXRQr2_Chr03g0105001">
    <property type="protein sequence ID" value="mRNA:HanXRQr2_Chr03g0105001"/>
    <property type="gene ID" value="HanXRQr2_Chr03g0105001"/>
</dbReference>